<dbReference type="PANTHER" id="PTHR34598:SF3">
    <property type="entry name" value="OXIDOREDUCTASE AN1597"/>
    <property type="match status" value="1"/>
</dbReference>
<organism evidence="3 4">
    <name type="scientific">Hohenbuehelia grisea</name>
    <dbReference type="NCBI Taxonomy" id="104357"/>
    <lineage>
        <taxon>Eukaryota</taxon>
        <taxon>Fungi</taxon>
        <taxon>Dikarya</taxon>
        <taxon>Basidiomycota</taxon>
        <taxon>Agaricomycotina</taxon>
        <taxon>Agaricomycetes</taxon>
        <taxon>Agaricomycetidae</taxon>
        <taxon>Agaricales</taxon>
        <taxon>Pleurotineae</taxon>
        <taxon>Pleurotaceae</taxon>
        <taxon>Hohenbuehelia</taxon>
    </lineage>
</organism>
<name>A0ABR3JTF0_9AGAR</name>
<evidence type="ECO:0000313" key="4">
    <source>
        <dbReference type="Proteomes" id="UP001556367"/>
    </source>
</evidence>
<dbReference type="NCBIfam" id="NF041278">
    <property type="entry name" value="CmcJ_NvfI_EfuI"/>
    <property type="match status" value="1"/>
</dbReference>
<proteinExistence type="inferred from homology"/>
<protein>
    <recommendedName>
        <fullName evidence="5">7alpha-cephem-methoxylase P8 chain</fullName>
    </recommendedName>
</protein>
<dbReference type="InterPro" id="IPR044053">
    <property type="entry name" value="AsaB-like"/>
</dbReference>
<evidence type="ECO:0000256" key="2">
    <source>
        <dbReference type="SAM" id="MobiDB-lite"/>
    </source>
</evidence>
<dbReference type="Proteomes" id="UP001556367">
    <property type="component" value="Unassembled WGS sequence"/>
</dbReference>
<accession>A0ABR3JTF0</accession>
<dbReference type="EMBL" id="JASNQZ010000003">
    <property type="protein sequence ID" value="KAL0959114.1"/>
    <property type="molecule type" value="Genomic_DNA"/>
</dbReference>
<feature type="compositionally biased region" description="Basic and acidic residues" evidence="2">
    <location>
        <begin position="144"/>
        <end position="156"/>
    </location>
</feature>
<feature type="region of interest" description="Disordered" evidence="2">
    <location>
        <begin position="143"/>
        <end position="174"/>
    </location>
</feature>
<comment type="similarity">
    <text evidence="1">Belongs to the asaB hydroxylase/desaturase family.</text>
</comment>
<comment type="caution">
    <text evidence="3">The sequence shown here is derived from an EMBL/GenBank/DDBJ whole genome shotgun (WGS) entry which is preliminary data.</text>
</comment>
<keyword evidence="4" id="KW-1185">Reference proteome</keyword>
<evidence type="ECO:0000313" key="3">
    <source>
        <dbReference type="EMBL" id="KAL0959114.1"/>
    </source>
</evidence>
<sequence length="306" mass="34522">MDPPSSVLHIAMSPENREGSTAYHSSMAIENPPTTTGVLRFFVGTSDGQRAYQNINADAVTGERKTNCTKEDREVTIENLRGKESSVTLDTAGFQFYRAPAAHTSFANDEEIKNEYYPESVELIKKLTGASKVVLFDHTIRRRRPEDKEDTPDKRQPVSQAHVDQTTPSSIARVHRHLPADEAPKLLEKRFQIINLWRPISHIALDWPLALCDFRSVDIKQDLIPVALVYPDREGETYGVRHNPNQKWNYLRGMDPDEIVLIKCFDSVQDGSVAILTPHTGFADPSTPPDAPLRESIELRALVFYD</sequence>
<feature type="compositionally biased region" description="Polar residues" evidence="2">
    <location>
        <begin position="157"/>
        <end position="170"/>
    </location>
</feature>
<gene>
    <name evidence="3" type="ORF">HGRIS_014410</name>
</gene>
<evidence type="ECO:0000256" key="1">
    <source>
        <dbReference type="ARBA" id="ARBA00023604"/>
    </source>
</evidence>
<evidence type="ECO:0008006" key="5">
    <source>
        <dbReference type="Google" id="ProtNLM"/>
    </source>
</evidence>
<reference evidence="4" key="1">
    <citation type="submission" date="2024-06" db="EMBL/GenBank/DDBJ databases">
        <title>Multi-omics analyses provide insights into the biosynthesis of the anticancer antibiotic pleurotin in Hohenbuehelia grisea.</title>
        <authorList>
            <person name="Weaver J.A."/>
            <person name="Alberti F."/>
        </authorList>
    </citation>
    <scope>NUCLEOTIDE SEQUENCE [LARGE SCALE GENOMIC DNA]</scope>
    <source>
        <strain evidence="4">T-177</strain>
    </source>
</reference>
<dbReference type="PANTHER" id="PTHR34598">
    <property type="entry name" value="BLL6449 PROTEIN"/>
    <property type="match status" value="1"/>
</dbReference>